<dbReference type="Proteomes" id="UP000316517">
    <property type="component" value="Unassembled WGS sequence"/>
</dbReference>
<dbReference type="Pfam" id="PF00215">
    <property type="entry name" value="OMPdecase"/>
    <property type="match status" value="1"/>
</dbReference>
<comment type="subunit">
    <text evidence="6">Homodimer.</text>
</comment>
<dbReference type="HAMAP" id="MF_01200_B">
    <property type="entry name" value="OMPdecase_type1_B"/>
    <property type="match status" value="1"/>
</dbReference>
<evidence type="ECO:0000256" key="2">
    <source>
        <dbReference type="ARBA" id="ARBA00004861"/>
    </source>
</evidence>
<dbReference type="SMART" id="SM00934">
    <property type="entry name" value="OMPdecase"/>
    <property type="match status" value="1"/>
</dbReference>
<dbReference type="GO" id="GO:0005829">
    <property type="term" value="C:cytosol"/>
    <property type="evidence" value="ECO:0007669"/>
    <property type="project" value="TreeGrafter"/>
</dbReference>
<comment type="caution">
    <text evidence="10">The sequence shown here is derived from an EMBL/GenBank/DDBJ whole genome shotgun (WGS) entry which is preliminary data.</text>
</comment>
<dbReference type="InterPro" id="IPR014732">
    <property type="entry name" value="OMPdecase"/>
</dbReference>
<feature type="domain" description="Orotidine 5'-phosphate decarboxylase" evidence="9">
    <location>
        <begin position="8"/>
        <end position="229"/>
    </location>
</feature>
<comment type="function">
    <text evidence="1 6">Catalyzes the decarboxylation of orotidine 5'-monophosphate (OMP) to uridine 5'-monophosphate (UMP).</text>
</comment>
<feature type="binding site" evidence="6 8">
    <location>
        <position position="184"/>
    </location>
    <ligand>
        <name>substrate</name>
    </ligand>
</feature>
<feature type="binding site" evidence="6 8">
    <location>
        <position position="36"/>
    </location>
    <ligand>
        <name>substrate</name>
    </ligand>
</feature>
<feature type="binding site" evidence="6 8">
    <location>
        <position position="122"/>
    </location>
    <ligand>
        <name>substrate</name>
    </ligand>
</feature>
<dbReference type="GO" id="GO:0044205">
    <property type="term" value="P:'de novo' UMP biosynthetic process"/>
    <property type="evidence" value="ECO:0007669"/>
    <property type="project" value="UniProtKB-UniRule"/>
</dbReference>
<keyword evidence="4 6" id="KW-0665">Pyrimidine biosynthesis</keyword>
<sequence>MLPTARERLILALDVDTLKEAEFLGQELRDLVGMFKVGPRLFTRYGPKIIESIQKEGVGVFYDAKFHDIPSVVAKAAGTAGRMGVRMLTVHTLGGLAMMEAAMEGLKGKTEDTKVVGVTILTSLDSSILREELGVGRDLSQEVVHLAHLAKKAGLDGVVTSPEELEDLRRTFPRNFLLIVPGIRPMGVVSNEHHRFLTPGEAIRRGADFIVVGRPILAADDPVEATKNILKEIESSL</sequence>
<evidence type="ECO:0000256" key="1">
    <source>
        <dbReference type="ARBA" id="ARBA00002356"/>
    </source>
</evidence>
<protein>
    <recommendedName>
        <fullName evidence="6">Orotidine 5'-phosphate decarboxylase</fullName>
        <ecNumber evidence="6">4.1.1.23</ecNumber>
    </recommendedName>
    <alternativeName>
        <fullName evidence="6">OMP decarboxylase</fullName>
        <shortName evidence="6">OMPDCase</shortName>
        <shortName evidence="6">OMPdecase</shortName>
    </alternativeName>
</protein>
<feature type="binding site" evidence="6 8">
    <location>
        <position position="214"/>
    </location>
    <ligand>
        <name>substrate</name>
    </ligand>
</feature>
<dbReference type="NCBIfam" id="NF001273">
    <property type="entry name" value="PRK00230.1"/>
    <property type="match status" value="1"/>
</dbReference>
<comment type="pathway">
    <text evidence="2 6">Pyrimidine metabolism; UMP biosynthesis via de novo pathway; UMP from orotate: step 2/2.</text>
</comment>
<reference evidence="10 11" key="1">
    <citation type="submission" date="2019-03" db="EMBL/GenBank/DDBJ databases">
        <title>Metabolic potential of uncultured bacteria and archaea associated with petroleum seepage in deep-sea sediments.</title>
        <authorList>
            <person name="Dong X."/>
            <person name="Hubert C."/>
        </authorList>
    </citation>
    <scope>NUCLEOTIDE SEQUENCE [LARGE SCALE GENOMIC DNA]</scope>
    <source>
        <strain evidence="10">E44_bin3</strain>
    </source>
</reference>
<keyword evidence="5 6" id="KW-0456">Lyase</keyword>
<dbReference type="Gene3D" id="3.20.20.70">
    <property type="entry name" value="Aldolase class I"/>
    <property type="match status" value="1"/>
</dbReference>
<dbReference type="InterPro" id="IPR001754">
    <property type="entry name" value="OMPdeCOase_dom"/>
</dbReference>
<dbReference type="InterPro" id="IPR013785">
    <property type="entry name" value="Aldolase_TIM"/>
</dbReference>
<dbReference type="NCBIfam" id="TIGR01740">
    <property type="entry name" value="pyrF"/>
    <property type="match status" value="1"/>
</dbReference>
<feature type="active site" description="Proton donor" evidence="6">
    <location>
        <position position="65"/>
    </location>
</feature>
<dbReference type="PANTHER" id="PTHR32119">
    <property type="entry name" value="OROTIDINE 5'-PHOSPHATE DECARBOXYLASE"/>
    <property type="match status" value="1"/>
</dbReference>
<organism evidence="10 11">
    <name type="scientific">Aerophobetes bacterium</name>
    <dbReference type="NCBI Taxonomy" id="2030807"/>
    <lineage>
        <taxon>Bacteria</taxon>
        <taxon>Candidatus Aerophobota</taxon>
    </lineage>
</organism>
<comment type="catalytic activity">
    <reaction evidence="6">
        <text>orotidine 5'-phosphate + H(+) = UMP + CO2</text>
        <dbReference type="Rhea" id="RHEA:11596"/>
        <dbReference type="ChEBI" id="CHEBI:15378"/>
        <dbReference type="ChEBI" id="CHEBI:16526"/>
        <dbReference type="ChEBI" id="CHEBI:57538"/>
        <dbReference type="ChEBI" id="CHEBI:57865"/>
        <dbReference type="EC" id="4.1.1.23"/>
    </reaction>
</comment>
<evidence type="ECO:0000259" key="9">
    <source>
        <dbReference type="SMART" id="SM00934"/>
    </source>
</evidence>
<feature type="active site" description="For OMPdecase activity" evidence="7">
    <location>
        <position position="63"/>
    </location>
</feature>
<proteinExistence type="inferred from homology"/>
<dbReference type="EMBL" id="SOJT01000068">
    <property type="protein sequence ID" value="TET29665.1"/>
    <property type="molecule type" value="Genomic_DNA"/>
</dbReference>
<evidence type="ECO:0000256" key="6">
    <source>
        <dbReference type="HAMAP-Rule" id="MF_01200"/>
    </source>
</evidence>
<name>A0A523TH92_UNCAE</name>
<keyword evidence="3 6" id="KW-0210">Decarboxylase</keyword>
<dbReference type="EC" id="4.1.1.23" evidence="6"/>
<evidence type="ECO:0000256" key="7">
    <source>
        <dbReference type="PIRSR" id="PIRSR614732-1"/>
    </source>
</evidence>
<dbReference type="InterPro" id="IPR047596">
    <property type="entry name" value="OMPdecase_bac"/>
</dbReference>
<gene>
    <name evidence="6 10" type="primary">pyrF</name>
    <name evidence="10" type="ORF">E3J68_01455</name>
</gene>
<feature type="active site" description="For OMPdecase activity" evidence="7">
    <location>
        <position position="68"/>
    </location>
</feature>
<evidence type="ECO:0000256" key="5">
    <source>
        <dbReference type="ARBA" id="ARBA00023239"/>
    </source>
</evidence>
<dbReference type="SUPFAM" id="SSF51366">
    <property type="entry name" value="Ribulose-phoshate binding barrel"/>
    <property type="match status" value="1"/>
</dbReference>
<feature type="binding site" evidence="6">
    <location>
        <begin position="63"/>
        <end position="72"/>
    </location>
    <ligand>
        <name>substrate</name>
    </ligand>
</feature>
<dbReference type="UniPathway" id="UPA00070">
    <property type="reaction ID" value="UER00120"/>
</dbReference>
<dbReference type="GO" id="GO:0006207">
    <property type="term" value="P:'de novo' pyrimidine nucleobase biosynthetic process"/>
    <property type="evidence" value="ECO:0007669"/>
    <property type="project" value="InterPro"/>
</dbReference>
<evidence type="ECO:0000313" key="11">
    <source>
        <dbReference type="Proteomes" id="UP000316517"/>
    </source>
</evidence>
<feature type="binding site" evidence="6 8">
    <location>
        <position position="213"/>
    </location>
    <ligand>
        <name>substrate</name>
    </ligand>
</feature>
<evidence type="ECO:0000256" key="3">
    <source>
        <dbReference type="ARBA" id="ARBA00022793"/>
    </source>
</evidence>
<evidence type="ECO:0000256" key="4">
    <source>
        <dbReference type="ARBA" id="ARBA00022975"/>
    </source>
</evidence>
<dbReference type="InterPro" id="IPR011060">
    <property type="entry name" value="RibuloseP-bd_barrel"/>
</dbReference>
<dbReference type="GO" id="GO:0004590">
    <property type="term" value="F:orotidine-5'-phosphate decarboxylase activity"/>
    <property type="evidence" value="ECO:0007669"/>
    <property type="project" value="UniProtKB-UniRule"/>
</dbReference>
<evidence type="ECO:0000256" key="8">
    <source>
        <dbReference type="PIRSR" id="PIRSR614732-2"/>
    </source>
</evidence>
<feature type="active site" description="For OMPdecase activity" evidence="7">
    <location>
        <position position="65"/>
    </location>
</feature>
<feature type="binding site" evidence="6 8">
    <location>
        <position position="14"/>
    </location>
    <ligand>
        <name>substrate</name>
    </ligand>
</feature>
<accession>A0A523TH92</accession>
<dbReference type="CDD" id="cd04725">
    <property type="entry name" value="OMP_decarboxylase_like"/>
    <property type="match status" value="1"/>
</dbReference>
<comment type="caution">
    <text evidence="6">Lacks conserved residue(s) required for the propagation of feature annotation.</text>
</comment>
<dbReference type="PANTHER" id="PTHR32119:SF2">
    <property type="entry name" value="OROTIDINE 5'-PHOSPHATE DECARBOXYLASE"/>
    <property type="match status" value="1"/>
</dbReference>
<comment type="similarity">
    <text evidence="6">Belongs to the OMP decarboxylase family. Type 1 subfamily.</text>
</comment>
<evidence type="ECO:0000313" key="10">
    <source>
        <dbReference type="EMBL" id="TET29665.1"/>
    </source>
</evidence>
<dbReference type="AlphaFoldDB" id="A0A523TH92"/>